<evidence type="ECO:0000313" key="5">
    <source>
        <dbReference type="EMBL" id="CAD7411609.1"/>
    </source>
</evidence>
<dbReference type="AlphaFoldDB" id="A0A7R9DDH9"/>
<gene>
    <name evidence="5" type="ORF">TPSB3V08_LOCUS7977</name>
</gene>
<dbReference type="InterPro" id="IPR016181">
    <property type="entry name" value="Acyl_CoA_acyltransferase"/>
</dbReference>
<dbReference type="PANTHER" id="PTHR13256:SF16">
    <property type="entry name" value="ALPHA_BETA-TUBULIN-N-ACETYLTRANSFERASE 9"/>
    <property type="match status" value="1"/>
</dbReference>
<evidence type="ECO:0000256" key="1">
    <source>
        <dbReference type="ARBA" id="ARBA00009342"/>
    </source>
</evidence>
<evidence type="ECO:0000256" key="2">
    <source>
        <dbReference type="ARBA" id="ARBA00022679"/>
    </source>
</evidence>
<dbReference type="Pfam" id="PF13302">
    <property type="entry name" value="Acetyltransf_3"/>
    <property type="match status" value="1"/>
</dbReference>
<protein>
    <recommendedName>
        <fullName evidence="4">N-acetyltransferase domain-containing protein</fullName>
    </recommendedName>
</protein>
<feature type="domain" description="N-acetyltransferase" evidence="4">
    <location>
        <begin position="7"/>
        <end position="156"/>
    </location>
</feature>
<comment type="similarity">
    <text evidence="1">Belongs to the acetyltransferase family. GNAT subfamily.</text>
</comment>
<dbReference type="PANTHER" id="PTHR13256">
    <property type="entry name" value="N-ACETYLTRANSFERASE 9"/>
    <property type="match status" value="1"/>
</dbReference>
<dbReference type="Gene3D" id="3.40.630.30">
    <property type="match status" value="1"/>
</dbReference>
<evidence type="ECO:0000259" key="4">
    <source>
        <dbReference type="Pfam" id="PF13302"/>
    </source>
</evidence>
<name>A0A7R9DDH9_TIMPO</name>
<dbReference type="InterPro" id="IPR000182">
    <property type="entry name" value="GNAT_dom"/>
</dbReference>
<keyword evidence="2" id="KW-0808">Transferase</keyword>
<accession>A0A7R9DDH9</accession>
<dbReference type="InterPro" id="IPR039135">
    <property type="entry name" value="NAT9-like"/>
</dbReference>
<dbReference type="EMBL" id="OD005448">
    <property type="protein sequence ID" value="CAD7411609.1"/>
    <property type="molecule type" value="Genomic_DNA"/>
</dbReference>
<organism evidence="5">
    <name type="scientific">Timema poppense</name>
    <name type="common">Walking stick</name>
    <dbReference type="NCBI Taxonomy" id="170557"/>
    <lineage>
        <taxon>Eukaryota</taxon>
        <taxon>Metazoa</taxon>
        <taxon>Ecdysozoa</taxon>
        <taxon>Arthropoda</taxon>
        <taxon>Hexapoda</taxon>
        <taxon>Insecta</taxon>
        <taxon>Pterygota</taxon>
        <taxon>Neoptera</taxon>
        <taxon>Polyneoptera</taxon>
        <taxon>Phasmatodea</taxon>
        <taxon>Timematodea</taxon>
        <taxon>Timematoidea</taxon>
        <taxon>Timematidae</taxon>
        <taxon>Timema</taxon>
    </lineage>
</organism>
<keyword evidence="3" id="KW-0012">Acyltransferase</keyword>
<dbReference type="GO" id="GO:0008080">
    <property type="term" value="F:N-acetyltransferase activity"/>
    <property type="evidence" value="ECO:0007669"/>
    <property type="project" value="InterPro"/>
</dbReference>
<sequence>MFVCCRYHDWMKSPELQHLTASEPLSLEEEYRMQQSWSEDEDKCTFIILDRPIYEVSKDEIAAMIGDTNLFFHSNEDHVRVAEAEIMIAEVASRGKRRGWEALLLMLRYGDKLILIQAPLDSLDLGCEKLHVGKFEAKISTDNIQSIAMFSKLGFQEVEHNIVFNELTLQREVDHCWRQWLCTETSSSVTLTTDS</sequence>
<evidence type="ECO:0000256" key="3">
    <source>
        <dbReference type="ARBA" id="ARBA00023315"/>
    </source>
</evidence>
<dbReference type="SUPFAM" id="SSF55729">
    <property type="entry name" value="Acyl-CoA N-acyltransferases (Nat)"/>
    <property type="match status" value="1"/>
</dbReference>
<reference evidence="5" key="1">
    <citation type="submission" date="2020-11" db="EMBL/GenBank/DDBJ databases">
        <authorList>
            <person name="Tran Van P."/>
        </authorList>
    </citation>
    <scope>NUCLEOTIDE SEQUENCE</scope>
</reference>
<proteinExistence type="inferred from homology"/>